<organism evidence="3 4">
    <name type="scientific">Liparis tanakae</name>
    <name type="common">Tanaka's snailfish</name>
    <dbReference type="NCBI Taxonomy" id="230148"/>
    <lineage>
        <taxon>Eukaryota</taxon>
        <taxon>Metazoa</taxon>
        <taxon>Chordata</taxon>
        <taxon>Craniata</taxon>
        <taxon>Vertebrata</taxon>
        <taxon>Euteleostomi</taxon>
        <taxon>Actinopterygii</taxon>
        <taxon>Neopterygii</taxon>
        <taxon>Teleostei</taxon>
        <taxon>Neoteleostei</taxon>
        <taxon>Acanthomorphata</taxon>
        <taxon>Eupercaria</taxon>
        <taxon>Perciformes</taxon>
        <taxon>Cottioidei</taxon>
        <taxon>Cottales</taxon>
        <taxon>Liparidae</taxon>
        <taxon>Liparis</taxon>
    </lineage>
</organism>
<dbReference type="EMBL" id="SRLO01000764">
    <property type="protein sequence ID" value="TNN46979.1"/>
    <property type="molecule type" value="Genomic_DNA"/>
</dbReference>
<reference evidence="3 4" key="1">
    <citation type="submission" date="2019-03" db="EMBL/GenBank/DDBJ databases">
        <title>First draft genome of Liparis tanakae, snailfish: a comprehensive survey of snailfish specific genes.</title>
        <authorList>
            <person name="Kim W."/>
            <person name="Song I."/>
            <person name="Jeong J.-H."/>
            <person name="Kim D."/>
            <person name="Kim S."/>
            <person name="Ryu S."/>
            <person name="Song J.Y."/>
            <person name="Lee S.K."/>
        </authorList>
    </citation>
    <scope>NUCLEOTIDE SEQUENCE [LARGE SCALE GENOMIC DNA]</scope>
    <source>
        <tissue evidence="3">Muscle</tissue>
    </source>
</reference>
<feature type="region of interest" description="Disordered" evidence="1">
    <location>
        <begin position="74"/>
        <end position="93"/>
    </location>
</feature>
<keyword evidence="2" id="KW-0732">Signal</keyword>
<feature type="chain" id="PRO_5021234199" description="Secreted protein" evidence="2">
    <location>
        <begin position="34"/>
        <end position="114"/>
    </location>
</feature>
<evidence type="ECO:0000256" key="1">
    <source>
        <dbReference type="SAM" id="MobiDB-lite"/>
    </source>
</evidence>
<evidence type="ECO:0000313" key="3">
    <source>
        <dbReference type="EMBL" id="TNN46979.1"/>
    </source>
</evidence>
<evidence type="ECO:0008006" key="5">
    <source>
        <dbReference type="Google" id="ProtNLM"/>
    </source>
</evidence>
<comment type="caution">
    <text evidence="3">The sequence shown here is derived from an EMBL/GenBank/DDBJ whole genome shotgun (WGS) entry which is preliminary data.</text>
</comment>
<evidence type="ECO:0000313" key="4">
    <source>
        <dbReference type="Proteomes" id="UP000314294"/>
    </source>
</evidence>
<protein>
    <recommendedName>
        <fullName evidence="5">Secreted protein</fullName>
    </recommendedName>
</protein>
<evidence type="ECO:0000256" key="2">
    <source>
        <dbReference type="SAM" id="SignalP"/>
    </source>
</evidence>
<accession>A0A4Z2G0C7</accession>
<feature type="signal peptide" evidence="2">
    <location>
        <begin position="1"/>
        <end position="33"/>
    </location>
</feature>
<name>A0A4Z2G0C7_9TELE</name>
<dbReference type="Proteomes" id="UP000314294">
    <property type="component" value="Unassembled WGS sequence"/>
</dbReference>
<sequence length="114" mass="12019">MLREGGRGEGGGVRWRGGGIFFWIQSSFAVTCGAPCGPAPCGPAPCGPAPSVSPWGFWGHSWCCSSFTTRSRCSRASRSSSRSARSCSRSDSASCSFIWRSSICRSNAANLESV</sequence>
<proteinExistence type="predicted"/>
<dbReference type="AlphaFoldDB" id="A0A4Z2G0C7"/>
<keyword evidence="4" id="KW-1185">Reference proteome</keyword>
<gene>
    <name evidence="3" type="ORF">EYF80_042828</name>
</gene>